<dbReference type="EMBL" id="JAPWTK010000825">
    <property type="protein sequence ID" value="KAJ8935870.1"/>
    <property type="molecule type" value="Genomic_DNA"/>
</dbReference>
<keyword evidence="2" id="KW-1185">Reference proteome</keyword>
<reference evidence="1" key="1">
    <citation type="journal article" date="2023" name="Insect Mol. Biol.">
        <title>Genome sequencing provides insights into the evolution of gene families encoding plant cell wall-degrading enzymes in longhorned beetles.</title>
        <authorList>
            <person name="Shin N.R."/>
            <person name="Okamura Y."/>
            <person name="Kirsch R."/>
            <person name="Pauchet Y."/>
        </authorList>
    </citation>
    <scope>NUCLEOTIDE SEQUENCE</scope>
    <source>
        <strain evidence="1">AMC_N1</strain>
    </source>
</reference>
<comment type="caution">
    <text evidence="1">The sequence shown here is derived from an EMBL/GenBank/DDBJ whole genome shotgun (WGS) entry which is preliminary data.</text>
</comment>
<sequence>MKVDRIKKDVLVAVIAFANSSSGYFLSWGSSDQTSSAPTTYYYHRRLVQGPQYAIAENGQPQQMPSGPMPIPSVPIQVPLSAQLSAIPNVQNVQLVPCLCPLSEYPYDNRPVPQENVYLPIQHVQQQPVQQQLQQTQQVQQQQQKN</sequence>
<evidence type="ECO:0000313" key="2">
    <source>
        <dbReference type="Proteomes" id="UP001162162"/>
    </source>
</evidence>
<dbReference type="Proteomes" id="UP001162162">
    <property type="component" value="Unassembled WGS sequence"/>
</dbReference>
<dbReference type="AlphaFoldDB" id="A0AAV8XBF6"/>
<organism evidence="1 2">
    <name type="scientific">Aromia moschata</name>
    <dbReference type="NCBI Taxonomy" id="1265417"/>
    <lineage>
        <taxon>Eukaryota</taxon>
        <taxon>Metazoa</taxon>
        <taxon>Ecdysozoa</taxon>
        <taxon>Arthropoda</taxon>
        <taxon>Hexapoda</taxon>
        <taxon>Insecta</taxon>
        <taxon>Pterygota</taxon>
        <taxon>Neoptera</taxon>
        <taxon>Endopterygota</taxon>
        <taxon>Coleoptera</taxon>
        <taxon>Polyphaga</taxon>
        <taxon>Cucujiformia</taxon>
        <taxon>Chrysomeloidea</taxon>
        <taxon>Cerambycidae</taxon>
        <taxon>Cerambycinae</taxon>
        <taxon>Callichromatini</taxon>
        <taxon>Aromia</taxon>
    </lineage>
</organism>
<gene>
    <name evidence="1" type="ORF">NQ318_019454</name>
</gene>
<evidence type="ECO:0000313" key="1">
    <source>
        <dbReference type="EMBL" id="KAJ8935870.1"/>
    </source>
</evidence>
<accession>A0AAV8XBF6</accession>
<proteinExistence type="predicted"/>
<protein>
    <submittedName>
        <fullName evidence="1">Uncharacterized protein</fullName>
    </submittedName>
</protein>
<name>A0AAV8XBF6_9CUCU</name>